<dbReference type="InterPro" id="IPR008910">
    <property type="entry name" value="MSC_TM_helix"/>
</dbReference>
<feature type="transmembrane region" description="Helical" evidence="1">
    <location>
        <begin position="200"/>
        <end position="223"/>
    </location>
</feature>
<feature type="transmembrane region" description="Helical" evidence="1">
    <location>
        <begin position="116"/>
        <end position="135"/>
    </location>
</feature>
<evidence type="ECO:0000256" key="1">
    <source>
        <dbReference type="SAM" id="Phobius"/>
    </source>
</evidence>
<keyword evidence="3" id="KW-1185">Reference proteome</keyword>
<reference evidence="3" key="1">
    <citation type="journal article" date="2019" name="Int. J. Syst. Evol. Microbiol.">
        <title>The Global Catalogue of Microorganisms (GCM) 10K type strain sequencing project: providing services to taxonomists for standard genome sequencing and annotation.</title>
        <authorList>
            <consortium name="The Broad Institute Genomics Platform"/>
            <consortium name="The Broad Institute Genome Sequencing Center for Infectious Disease"/>
            <person name="Wu L."/>
            <person name="Ma J."/>
        </authorList>
    </citation>
    <scope>NUCLEOTIDE SEQUENCE [LARGE SCALE GENOMIC DNA]</scope>
    <source>
        <strain evidence="3">JCM 15395</strain>
    </source>
</reference>
<keyword evidence="1" id="KW-0812">Transmembrane</keyword>
<evidence type="ECO:0000313" key="3">
    <source>
        <dbReference type="Proteomes" id="UP001500866"/>
    </source>
</evidence>
<feature type="transmembrane region" description="Helical" evidence="1">
    <location>
        <begin position="358"/>
        <end position="385"/>
    </location>
</feature>
<protein>
    <submittedName>
        <fullName evidence="2">Mechanosensitive ion channel</fullName>
    </submittedName>
</protein>
<feature type="transmembrane region" description="Helical" evidence="1">
    <location>
        <begin position="453"/>
        <end position="479"/>
    </location>
</feature>
<dbReference type="Pfam" id="PF05552">
    <property type="entry name" value="MS_channel_1st_1"/>
    <property type="match status" value="5"/>
</dbReference>
<evidence type="ECO:0000313" key="2">
    <source>
        <dbReference type="EMBL" id="GAA0588302.1"/>
    </source>
</evidence>
<gene>
    <name evidence="2" type="ORF">GCM10009001_00160</name>
</gene>
<dbReference type="Proteomes" id="UP001500866">
    <property type="component" value="Unassembled WGS sequence"/>
</dbReference>
<feature type="transmembrane region" description="Helical" evidence="1">
    <location>
        <begin position="391"/>
        <end position="415"/>
    </location>
</feature>
<dbReference type="InterPro" id="IPR045275">
    <property type="entry name" value="MscS_archaea/bacteria_type"/>
</dbReference>
<accession>A0ABP3QCL6</accession>
<proteinExistence type="predicted"/>
<name>A0ABP3QCL6_9BACI</name>
<feature type="transmembrane region" description="Helical" evidence="1">
    <location>
        <begin position="12"/>
        <end position="33"/>
    </location>
</feature>
<feature type="transmembrane region" description="Helical" evidence="1">
    <location>
        <begin position="297"/>
        <end position="317"/>
    </location>
</feature>
<organism evidence="2 3">
    <name type="scientific">Virgibacillus siamensis</name>
    <dbReference type="NCBI Taxonomy" id="480071"/>
    <lineage>
        <taxon>Bacteria</taxon>
        <taxon>Bacillati</taxon>
        <taxon>Bacillota</taxon>
        <taxon>Bacilli</taxon>
        <taxon>Bacillales</taxon>
        <taxon>Bacillaceae</taxon>
        <taxon>Virgibacillus</taxon>
    </lineage>
</organism>
<keyword evidence="1" id="KW-1133">Transmembrane helix</keyword>
<feature type="transmembrane region" description="Helical" evidence="1">
    <location>
        <begin position="169"/>
        <end position="188"/>
    </location>
</feature>
<keyword evidence="1" id="KW-0472">Membrane</keyword>
<dbReference type="Gene3D" id="1.10.287.1260">
    <property type="match status" value="2"/>
</dbReference>
<feature type="transmembrane region" description="Helical" evidence="1">
    <location>
        <begin position="257"/>
        <end position="277"/>
    </location>
</feature>
<feature type="transmembrane region" description="Helical" evidence="1">
    <location>
        <begin position="73"/>
        <end position="96"/>
    </location>
</feature>
<dbReference type="NCBIfam" id="NF033912">
    <property type="entry name" value="msc"/>
    <property type="match status" value="1"/>
</dbReference>
<feature type="transmembrane region" description="Helical" evidence="1">
    <location>
        <begin position="427"/>
        <end position="447"/>
    </location>
</feature>
<dbReference type="RefSeq" id="WP_343809158.1">
    <property type="nucleotide sequence ID" value="NZ_BAAADS010000001.1"/>
</dbReference>
<comment type="caution">
    <text evidence="2">The sequence shown here is derived from an EMBL/GenBank/DDBJ whole genome shotgun (WGS) entry which is preliminary data.</text>
</comment>
<dbReference type="PANTHER" id="PTHR30221:SF1">
    <property type="entry name" value="SMALL-CONDUCTANCE MECHANOSENSITIVE CHANNEL"/>
    <property type="match status" value="1"/>
</dbReference>
<sequence length="505" mass="54351">MNFFDQYLSANFMQGLQNFVIAIVILLVGWLIAKLIANAVEKGLGKTDLDEKLFNKFRTSDKPLNSNQIVSKVVYYILLIIVFIIFFNLLNLNMIANPLSDLISTFFAFIPTVLKAALILLLAFVLASVIQWLVVTGGKKANLQKLFSKLKISADEDNADRTIETAGKVAFYLILLLFIPGVLDALSIEGVSEPFSGLLATVLAFIPRLIAAALIFVVGWFLAKIIKGIIVNLLKALGSEGLVIKLRLQKVFEGTSLAAFVGNLVFILIMIPITIAALEKLELTGITDPAISMLNEIMNMIPNILIAAALILVGVWLGKFVGEFVADLLQRLGFDGLAAKIQLGNMNASESNMKPSALVGYIVQILIVFFLAVQALNLIGLVFLVDIASAITAYLPNVLAAVLILGIALIVAGIVEKVLVNVLTGPAIRILATFAKYAIIVLAGFMALSQLGIATSIVTSAFILILGGLALAFGLAFGLGGKEFASKHLAKFDRTLDETKVKDNE</sequence>
<dbReference type="PANTHER" id="PTHR30221">
    <property type="entry name" value="SMALL-CONDUCTANCE MECHANOSENSITIVE CHANNEL"/>
    <property type="match status" value="1"/>
</dbReference>
<dbReference type="EMBL" id="BAAADS010000001">
    <property type="protein sequence ID" value="GAA0588302.1"/>
    <property type="molecule type" value="Genomic_DNA"/>
</dbReference>